<gene>
    <name evidence="1" type="ORF">C9J27_05545</name>
</gene>
<sequence>MKCARLSVEALAKSLNLDTNNVRELVAKTYDCKSWMFFVEKCTKGAVGNDEYQQSQKEMFLSKFFEHANINIKGNAFAELARLATPYSLKPRVFRVDVSKCEDGAAFDFNDVDFNTLDENFGEMLRSVVDTMGVNLTAEQEAEFRAMIDSMSPSDLKDSFRLGAPCFPYPYALFLNEILGWKSTDLNGCLFAAERLDNILEQQKDMSLFLVDGIPAFVFPVSICPGDGGDSDFLNNNILCQFKDFKEDHLLFLGSGLSKKINGKEYSVIGMRYSASTGKYYWVFLCKMSPDRQLSKYGDMLEVDDLENTLESTPLPNDLAVTLFDYGKNKVRMNLVYHCAVNPDEDSLKHLSIHIRSCDSISGASGWSTFVDKNVGGALGALSGI</sequence>
<dbReference type="EMBL" id="PYNF01000003">
    <property type="protein sequence ID" value="PSV00600.1"/>
    <property type="molecule type" value="Genomic_DNA"/>
</dbReference>
<proteinExistence type="predicted"/>
<evidence type="ECO:0000313" key="2">
    <source>
        <dbReference type="Proteomes" id="UP000241426"/>
    </source>
</evidence>
<name>A0A2T3KLR3_9GAMM</name>
<protein>
    <submittedName>
        <fullName evidence="1">Uncharacterized protein</fullName>
    </submittedName>
</protein>
<evidence type="ECO:0000313" key="1">
    <source>
        <dbReference type="EMBL" id="PSV00600.1"/>
    </source>
</evidence>
<accession>A0A2T3KLR3</accession>
<reference evidence="1 2" key="1">
    <citation type="submission" date="2018-01" db="EMBL/GenBank/DDBJ databases">
        <title>Whole genome sequencing of Histamine producing bacteria.</title>
        <authorList>
            <person name="Butler K."/>
        </authorList>
    </citation>
    <scope>NUCLEOTIDE SEQUENCE [LARGE SCALE GENOMIC DNA]</scope>
    <source>
        <strain evidence="1 2">FS-7.2</strain>
    </source>
</reference>
<dbReference type="Proteomes" id="UP000241426">
    <property type="component" value="Unassembled WGS sequence"/>
</dbReference>
<organism evidence="1 2">
    <name type="scientific">Photobacterium kishitanii</name>
    <dbReference type="NCBI Taxonomy" id="318456"/>
    <lineage>
        <taxon>Bacteria</taxon>
        <taxon>Pseudomonadati</taxon>
        <taxon>Pseudomonadota</taxon>
        <taxon>Gammaproteobacteria</taxon>
        <taxon>Vibrionales</taxon>
        <taxon>Vibrionaceae</taxon>
        <taxon>Photobacterium</taxon>
    </lineage>
</organism>
<comment type="caution">
    <text evidence="1">The sequence shown here is derived from an EMBL/GenBank/DDBJ whole genome shotgun (WGS) entry which is preliminary data.</text>
</comment>
<dbReference type="AlphaFoldDB" id="A0A2T3KLR3"/>